<evidence type="ECO:0000313" key="1">
    <source>
        <dbReference type="EMBL" id="KAK0423355.1"/>
    </source>
</evidence>
<dbReference type="AlphaFoldDB" id="A0AA39IFC9"/>
<name>A0AA39IFC9_9BILA</name>
<sequence>MLLALRAARRNHLNRAAMTQKNDERMQHLESRLPGISGFFVRQTFWTTDRIRKKTGESVSIWQVVFK</sequence>
<dbReference type="EMBL" id="JAUCMV010000001">
    <property type="protein sequence ID" value="KAK0423355.1"/>
    <property type="molecule type" value="Genomic_DNA"/>
</dbReference>
<dbReference type="Proteomes" id="UP001175271">
    <property type="component" value="Unassembled WGS sequence"/>
</dbReference>
<evidence type="ECO:0000313" key="2">
    <source>
        <dbReference type="Proteomes" id="UP001175271"/>
    </source>
</evidence>
<proteinExistence type="predicted"/>
<comment type="caution">
    <text evidence="1">The sequence shown here is derived from an EMBL/GenBank/DDBJ whole genome shotgun (WGS) entry which is preliminary data.</text>
</comment>
<keyword evidence="2" id="KW-1185">Reference proteome</keyword>
<reference evidence="1" key="1">
    <citation type="submission" date="2023-06" db="EMBL/GenBank/DDBJ databases">
        <title>Genomic analysis of the entomopathogenic nematode Steinernema hermaphroditum.</title>
        <authorList>
            <person name="Schwarz E.M."/>
            <person name="Heppert J.K."/>
            <person name="Baniya A."/>
            <person name="Schwartz H.T."/>
            <person name="Tan C.-H."/>
            <person name="Antoshechkin I."/>
            <person name="Sternberg P.W."/>
            <person name="Goodrich-Blair H."/>
            <person name="Dillman A.R."/>
        </authorList>
    </citation>
    <scope>NUCLEOTIDE SEQUENCE</scope>
    <source>
        <strain evidence="1">PS9179</strain>
        <tissue evidence="1">Whole animal</tissue>
    </source>
</reference>
<accession>A0AA39IFC9</accession>
<organism evidence="1 2">
    <name type="scientific">Steinernema hermaphroditum</name>
    <dbReference type="NCBI Taxonomy" id="289476"/>
    <lineage>
        <taxon>Eukaryota</taxon>
        <taxon>Metazoa</taxon>
        <taxon>Ecdysozoa</taxon>
        <taxon>Nematoda</taxon>
        <taxon>Chromadorea</taxon>
        <taxon>Rhabditida</taxon>
        <taxon>Tylenchina</taxon>
        <taxon>Panagrolaimomorpha</taxon>
        <taxon>Strongyloidoidea</taxon>
        <taxon>Steinernematidae</taxon>
        <taxon>Steinernema</taxon>
    </lineage>
</organism>
<gene>
    <name evidence="1" type="ORF">QR680_008100</name>
</gene>
<protein>
    <submittedName>
        <fullName evidence="1">Uncharacterized protein</fullName>
    </submittedName>
</protein>